<dbReference type="PROSITE" id="PS50931">
    <property type="entry name" value="HTH_LYSR"/>
    <property type="match status" value="1"/>
</dbReference>
<evidence type="ECO:0000256" key="1">
    <source>
        <dbReference type="ARBA" id="ARBA00009437"/>
    </source>
</evidence>
<comment type="similarity">
    <text evidence="1">Belongs to the LysR transcriptional regulatory family.</text>
</comment>
<dbReference type="Proteomes" id="UP000029628">
    <property type="component" value="Unassembled WGS sequence"/>
</dbReference>
<dbReference type="PANTHER" id="PTHR30419:SF28">
    <property type="entry name" value="HTH-TYPE TRANSCRIPTIONAL REGULATOR BSDA"/>
    <property type="match status" value="1"/>
</dbReference>
<comment type="caution">
    <text evidence="6">The sequence shown here is derived from an EMBL/GenBank/DDBJ whole genome shotgun (WGS) entry which is preliminary data.</text>
</comment>
<dbReference type="GO" id="GO:0003677">
    <property type="term" value="F:DNA binding"/>
    <property type="evidence" value="ECO:0007669"/>
    <property type="project" value="UniProtKB-KW"/>
</dbReference>
<dbReference type="eggNOG" id="COG0583">
    <property type="taxonomic scope" value="Bacteria"/>
</dbReference>
<organism evidence="6 7">
    <name type="scientific">Veillonella montpellierensis DNF00314</name>
    <dbReference type="NCBI Taxonomy" id="1401067"/>
    <lineage>
        <taxon>Bacteria</taxon>
        <taxon>Bacillati</taxon>
        <taxon>Bacillota</taxon>
        <taxon>Negativicutes</taxon>
        <taxon>Veillonellales</taxon>
        <taxon>Veillonellaceae</taxon>
        <taxon>Veillonella</taxon>
    </lineage>
</organism>
<dbReference type="PANTHER" id="PTHR30419">
    <property type="entry name" value="HTH-TYPE TRANSCRIPTIONAL REGULATOR YBHD"/>
    <property type="match status" value="1"/>
</dbReference>
<dbReference type="Gene3D" id="1.10.10.10">
    <property type="entry name" value="Winged helix-like DNA-binding domain superfamily/Winged helix DNA-binding domain"/>
    <property type="match status" value="1"/>
</dbReference>
<dbReference type="SUPFAM" id="SSF53850">
    <property type="entry name" value="Periplasmic binding protein-like II"/>
    <property type="match status" value="1"/>
</dbReference>
<dbReference type="Pfam" id="PF00126">
    <property type="entry name" value="HTH_1"/>
    <property type="match status" value="1"/>
</dbReference>
<evidence type="ECO:0000256" key="4">
    <source>
        <dbReference type="ARBA" id="ARBA00023163"/>
    </source>
</evidence>
<keyword evidence="7" id="KW-1185">Reference proteome</keyword>
<reference evidence="6 7" key="1">
    <citation type="submission" date="2014-07" db="EMBL/GenBank/DDBJ databases">
        <authorList>
            <person name="McCorrison J."/>
            <person name="Sanka R."/>
            <person name="Torralba M."/>
            <person name="Gillis M."/>
            <person name="Haft D.H."/>
            <person name="Methe B."/>
            <person name="Sutton G."/>
            <person name="Nelson K.E."/>
        </authorList>
    </citation>
    <scope>NUCLEOTIDE SEQUENCE [LARGE SCALE GENOMIC DNA]</scope>
    <source>
        <strain evidence="6 7">DNF00314</strain>
    </source>
</reference>
<dbReference type="InterPro" id="IPR050950">
    <property type="entry name" value="HTH-type_LysR_regulators"/>
</dbReference>
<feature type="domain" description="HTH lysR-type" evidence="5">
    <location>
        <begin position="1"/>
        <end position="58"/>
    </location>
</feature>
<keyword evidence="4" id="KW-0804">Transcription</keyword>
<dbReference type="InterPro" id="IPR000847">
    <property type="entry name" value="LysR_HTH_N"/>
</dbReference>
<dbReference type="CDD" id="cd05466">
    <property type="entry name" value="PBP2_LTTR_substrate"/>
    <property type="match status" value="1"/>
</dbReference>
<dbReference type="AlphaFoldDB" id="A0A096AHI2"/>
<evidence type="ECO:0000259" key="5">
    <source>
        <dbReference type="PROSITE" id="PS50931"/>
    </source>
</evidence>
<sequence length="292" mass="32465">MDSKKCEAFLAAIDYGSLTAAGDALGYTQPGITRMINTLEEELGFKLFVRTKKGVSVTPNGEIMIPAFREIVRAQRVAEELGSTIQGMLSGVLTIAAYYSISAVWLPAIIQRFQKDYPYVIIRVNEGGNREIAQWLHDKSIDLSFAAQPSEKVPCDWIPLVQDEMEVWLPIDHPATKAASFPIEQLNGAPFIMTSANQDTEIDRLLAKESLMPDIKFSTKDSFTTYCMVEAGLGISMNNHLISQKWSGQVKQLPFNPPHYVELGLAIPNLEEASPATKVFIDYVKSFLETIK</sequence>
<dbReference type="InterPro" id="IPR036388">
    <property type="entry name" value="WH-like_DNA-bd_sf"/>
</dbReference>
<name>A0A096AHI2_9FIRM</name>
<dbReference type="GO" id="GO:0005829">
    <property type="term" value="C:cytosol"/>
    <property type="evidence" value="ECO:0007669"/>
    <property type="project" value="TreeGrafter"/>
</dbReference>
<proteinExistence type="inferred from homology"/>
<dbReference type="Pfam" id="PF03466">
    <property type="entry name" value="LysR_substrate"/>
    <property type="match status" value="1"/>
</dbReference>
<keyword evidence="2" id="KW-0805">Transcription regulation</keyword>
<evidence type="ECO:0000313" key="7">
    <source>
        <dbReference type="Proteomes" id="UP000029628"/>
    </source>
</evidence>
<dbReference type="InterPro" id="IPR036390">
    <property type="entry name" value="WH_DNA-bd_sf"/>
</dbReference>
<evidence type="ECO:0000313" key="6">
    <source>
        <dbReference type="EMBL" id="KGF46598.1"/>
    </source>
</evidence>
<dbReference type="InterPro" id="IPR005119">
    <property type="entry name" value="LysR_subst-bd"/>
</dbReference>
<dbReference type="PRINTS" id="PR00039">
    <property type="entry name" value="HTHLYSR"/>
</dbReference>
<evidence type="ECO:0000256" key="2">
    <source>
        <dbReference type="ARBA" id="ARBA00023015"/>
    </source>
</evidence>
<protein>
    <submittedName>
        <fullName evidence="6">LysR family transcriptional regulator</fullName>
    </submittedName>
</protein>
<dbReference type="SUPFAM" id="SSF46785">
    <property type="entry name" value="Winged helix' DNA-binding domain"/>
    <property type="match status" value="1"/>
</dbReference>
<dbReference type="GO" id="GO:0003700">
    <property type="term" value="F:DNA-binding transcription factor activity"/>
    <property type="evidence" value="ECO:0007669"/>
    <property type="project" value="InterPro"/>
</dbReference>
<dbReference type="Gene3D" id="3.40.190.290">
    <property type="match status" value="1"/>
</dbReference>
<dbReference type="RefSeq" id="WP_038153058.1">
    <property type="nucleotide sequence ID" value="NZ_JRNT01000033.1"/>
</dbReference>
<gene>
    <name evidence="6" type="ORF">HMPREF0872_07735</name>
</gene>
<accession>A0A096AHI2</accession>
<keyword evidence="3" id="KW-0238">DNA-binding</keyword>
<evidence type="ECO:0000256" key="3">
    <source>
        <dbReference type="ARBA" id="ARBA00023125"/>
    </source>
</evidence>
<dbReference type="EMBL" id="JRNT01000033">
    <property type="protein sequence ID" value="KGF46598.1"/>
    <property type="molecule type" value="Genomic_DNA"/>
</dbReference>